<sequence length="357" mass="38268">MKGRIKLNKEMLKYALIGGAILGGGGGGSMELGEASGNIALNYGELQLVDIDEIPNDALIVTASAVGAPAAVDKYVKPRDYVRTVEILQENTGLKLGGIITNENGGAATMNGWIQAAILGIPLIDAPCNGRAHPTGTMGSMGLNNVPNFVSYQAFAGGNAELGNRIEGFFKGDISKTAALIRQSAVQAGGLVAVARNIVEARYVKENGAVHGISHAIETGRKFYEGLKISPYDAIKTVASFLKGEIVVEGTVSEFELVTEGGFDVGRVVVKGIEMTFWNEYMTLEVNKDRLYTFPDLIMSFDKSTGLPLTTAEIKKDQEIVIIATKKENLKLGSGMFDHKLLQEIKPIVNKDILKYI</sequence>
<feature type="domain" description="S-Me-THD N-terminal" evidence="1">
    <location>
        <begin position="15"/>
        <end position="148"/>
    </location>
</feature>
<evidence type="ECO:0000313" key="3">
    <source>
        <dbReference type="EMBL" id="SNS07286.1"/>
    </source>
</evidence>
<dbReference type="RefSeq" id="WP_089281745.1">
    <property type="nucleotide sequence ID" value="NZ_FZOJ01000003.1"/>
</dbReference>
<dbReference type="Gene3D" id="2.40.390.10">
    <property type="entry name" value="CV3147-like"/>
    <property type="match status" value="1"/>
</dbReference>
<evidence type="ECO:0008006" key="5">
    <source>
        <dbReference type="Google" id="ProtNLM"/>
    </source>
</evidence>
<dbReference type="InterPro" id="IPR024071">
    <property type="entry name" value="S-Me-THD_C_sf"/>
</dbReference>
<feature type="domain" description="S-Me-THD-like C-terminal" evidence="2">
    <location>
        <begin position="177"/>
        <end position="327"/>
    </location>
</feature>
<name>A0A239BHK8_9FIRM</name>
<dbReference type="InterPro" id="IPR010318">
    <property type="entry name" value="S-Me-THD_N"/>
</dbReference>
<proteinExistence type="predicted"/>
<dbReference type="Proteomes" id="UP000198304">
    <property type="component" value="Unassembled WGS sequence"/>
</dbReference>
<reference evidence="3 4" key="1">
    <citation type="submission" date="2017-06" db="EMBL/GenBank/DDBJ databases">
        <authorList>
            <person name="Kim H.J."/>
            <person name="Triplett B.A."/>
        </authorList>
    </citation>
    <scope>NUCLEOTIDE SEQUENCE [LARGE SCALE GENOMIC DNA]</scope>
    <source>
        <strain evidence="3 4">SCA</strain>
    </source>
</reference>
<dbReference type="Pfam" id="PF06032">
    <property type="entry name" value="S-Me-THD_N"/>
    <property type="match status" value="1"/>
</dbReference>
<evidence type="ECO:0000259" key="1">
    <source>
        <dbReference type="Pfam" id="PF06032"/>
    </source>
</evidence>
<dbReference type="Gene3D" id="3.40.1610.10">
    <property type="entry name" value="CV3147-like domain"/>
    <property type="match status" value="1"/>
</dbReference>
<dbReference type="SUPFAM" id="SSF160991">
    <property type="entry name" value="CV3147-like"/>
    <property type="match status" value="1"/>
</dbReference>
<protein>
    <recommendedName>
        <fullName evidence="5">DUF917 family protein</fullName>
    </recommendedName>
</protein>
<dbReference type="EMBL" id="FZOJ01000003">
    <property type="protein sequence ID" value="SNS07286.1"/>
    <property type="molecule type" value="Genomic_DNA"/>
</dbReference>
<dbReference type="Pfam" id="PF20906">
    <property type="entry name" value="S-Me-THD_C"/>
    <property type="match status" value="1"/>
</dbReference>
<dbReference type="OrthoDB" id="7441206at2"/>
<dbReference type="AlphaFoldDB" id="A0A239BHK8"/>
<evidence type="ECO:0000313" key="4">
    <source>
        <dbReference type="Proteomes" id="UP000198304"/>
    </source>
</evidence>
<evidence type="ECO:0000259" key="2">
    <source>
        <dbReference type="Pfam" id="PF20906"/>
    </source>
</evidence>
<accession>A0A239BHK8</accession>
<organism evidence="3 4">
    <name type="scientific">Anaerovirgula multivorans</name>
    <dbReference type="NCBI Taxonomy" id="312168"/>
    <lineage>
        <taxon>Bacteria</taxon>
        <taxon>Bacillati</taxon>
        <taxon>Bacillota</taxon>
        <taxon>Clostridia</taxon>
        <taxon>Peptostreptococcales</taxon>
        <taxon>Natronincolaceae</taxon>
        <taxon>Anaerovirgula</taxon>
    </lineage>
</organism>
<dbReference type="InterPro" id="IPR027479">
    <property type="entry name" value="S-Me-THD_N_sf"/>
</dbReference>
<dbReference type="InterPro" id="IPR048350">
    <property type="entry name" value="S-Me-THD-like_C"/>
</dbReference>
<keyword evidence="4" id="KW-1185">Reference proteome</keyword>
<gene>
    <name evidence="3" type="ORF">SAMN05446037_1003275</name>
</gene>